<dbReference type="InterPro" id="IPR025857">
    <property type="entry name" value="MacB_PCD"/>
</dbReference>
<keyword evidence="3 6" id="KW-0812">Transmembrane</keyword>
<feature type="transmembrane region" description="Helical" evidence="6">
    <location>
        <begin position="797"/>
        <end position="816"/>
    </location>
</feature>
<sequence length="1173" mass="125635">MKTAHLLSRSLLHYWRTNLAVLLGVVAATAVIGGALVVGDSVRESLKQMSLDRLGNVSHALSGGRFVREDLADQLAAASPDGIELTGVAPAIAMTGSVEHEQQETGDVSARISRAGSVNVYAVDQRFWELTAAGSEAPQGNQVVVNQQLADDLDLKVDDEISVVIEIPATIPRDSLLGDRDQTVTELLLRVTAIAEDEATLGRFGLNPTQQLPQNVYVSLDTLQQQVGLNAVRRTRRNPVAKPARVNALFAGVAAETNAKGPGAPAAAEALTEQLHEDLTLADLSLKLVRSEERGYISLEAEQMILERTVADAAKKVAAEMKANTSPVLVYLLNEIWNRQSPENFSMYSIVAGIDFDAEPPFGPFDFVEGGPPAADSPRQIVINEWLAADLNVSVGDAIGVKYKVVGDRGELPDEEMTFEVSGILRLDGPAADPGLTPYVAGITDADTFSDWRQPFPMDLERVTDRDEDYWDAHRTTPKLFLPLDVAQKLWESRYGELTSLRLAPADGGDLDTFADTFETQLLETLSPAETGLIVGPVMYQGVQAAAGTTDFTGLFVGFSFFLILSATILVGLLFRLGIERRVQQIGLLTAIGLSPRQVRRLFLMEGAIVVGIGGLVGCFAAIGYAWLMIYGLKTWWIGAIGTRFLFLSVCPLSLAIGFAIAVIVALLAIWWAMRQLRGISTRELLAGVADVAESTAGKGLKSRVAGRTATIAGVIAALLLVGSLTGIVPDDQEAFGGFSWQVVAFFVTGIAALVASLAGLSAALKSDRAAAVRGAGVAALARLGLRNSARHRQRSVLTASLIASATFVIVAVAAGQRNPAAEAPVKESGNGGFTLVAETSTPILYDLNTEEGRIQAGMGDTLSEEDVSLLNGSQIVPFRVRRGENASCLNLYQTQLPTILGVPQDVIDLMTAENRFAFANTPSDAPWTLLNEDRGEGVVPVLGDMNTLQYSLHKGIGQTLPVPDTDVELQIAGMFDGSVFQGVLLMAEEPFLELFPEEAGFEYFLIEVEPDRATELANLLESELGDYGFDAERVADRLASFLAVQNTYLSTFQTLGGLGLLLGTLGLATVMLRNVLERRGELALLRAVGYRNSHVGLLVLWENAFLMLWGLASGTVSALLAMLPRLVSIGADVPWQDLQLLLLAVFVVGMLAALAAVKEAIRLPILATLRSE</sequence>
<dbReference type="PANTHER" id="PTHR43738">
    <property type="entry name" value="ABC TRANSPORTER, MEMBRANE PROTEIN"/>
    <property type="match status" value="1"/>
</dbReference>
<evidence type="ECO:0000259" key="7">
    <source>
        <dbReference type="Pfam" id="PF02687"/>
    </source>
</evidence>
<dbReference type="InterPro" id="IPR051125">
    <property type="entry name" value="ABC-4/HrtB_transporter"/>
</dbReference>
<evidence type="ECO:0000313" key="10">
    <source>
        <dbReference type="Proteomes" id="UP000320496"/>
    </source>
</evidence>
<evidence type="ECO:0000256" key="6">
    <source>
        <dbReference type="SAM" id="Phobius"/>
    </source>
</evidence>
<proteinExistence type="predicted"/>
<dbReference type="Pfam" id="PF12704">
    <property type="entry name" value="MacB_PCD"/>
    <property type="match status" value="1"/>
</dbReference>
<dbReference type="KEGG" id="mri:Mal4_46990"/>
<evidence type="ECO:0000259" key="8">
    <source>
        <dbReference type="Pfam" id="PF12704"/>
    </source>
</evidence>
<feature type="domain" description="ABC3 transporter permease C-terminal" evidence="7">
    <location>
        <begin position="559"/>
        <end position="681"/>
    </location>
</feature>
<name>A0A517ZCX1_9PLAN</name>
<protein>
    <submittedName>
        <fullName evidence="9">ABC transporter permease YtrF</fullName>
    </submittedName>
</protein>
<evidence type="ECO:0000256" key="5">
    <source>
        <dbReference type="ARBA" id="ARBA00023136"/>
    </source>
</evidence>
<gene>
    <name evidence="9" type="primary">ytrF_3</name>
    <name evidence="9" type="ORF">Mal4_46990</name>
</gene>
<keyword evidence="5 6" id="KW-0472">Membrane</keyword>
<dbReference type="PANTHER" id="PTHR43738:SF2">
    <property type="entry name" value="ABC TRANSPORTER PERMEASE"/>
    <property type="match status" value="1"/>
</dbReference>
<keyword evidence="4 6" id="KW-1133">Transmembrane helix</keyword>
<feature type="transmembrane region" description="Helical" evidence="6">
    <location>
        <begin position="552"/>
        <end position="575"/>
    </location>
</feature>
<feature type="transmembrane region" description="Helical" evidence="6">
    <location>
        <begin position="607"/>
        <end position="633"/>
    </location>
</feature>
<dbReference type="Pfam" id="PF02687">
    <property type="entry name" value="FtsX"/>
    <property type="match status" value="2"/>
</dbReference>
<organism evidence="9 10">
    <name type="scientific">Maioricimonas rarisocia</name>
    <dbReference type="NCBI Taxonomy" id="2528026"/>
    <lineage>
        <taxon>Bacteria</taxon>
        <taxon>Pseudomonadati</taxon>
        <taxon>Planctomycetota</taxon>
        <taxon>Planctomycetia</taxon>
        <taxon>Planctomycetales</taxon>
        <taxon>Planctomycetaceae</taxon>
        <taxon>Maioricimonas</taxon>
    </lineage>
</organism>
<feature type="transmembrane region" description="Helical" evidence="6">
    <location>
        <begin position="1098"/>
        <end position="1121"/>
    </location>
</feature>
<dbReference type="InterPro" id="IPR003838">
    <property type="entry name" value="ABC3_permease_C"/>
</dbReference>
<feature type="transmembrane region" description="Helical" evidence="6">
    <location>
        <begin position="645"/>
        <end position="673"/>
    </location>
</feature>
<keyword evidence="10" id="KW-1185">Reference proteome</keyword>
<feature type="transmembrane region" description="Helical" evidence="6">
    <location>
        <begin position="741"/>
        <end position="765"/>
    </location>
</feature>
<evidence type="ECO:0000256" key="1">
    <source>
        <dbReference type="ARBA" id="ARBA00004651"/>
    </source>
</evidence>
<feature type="transmembrane region" description="Helical" evidence="6">
    <location>
        <begin position="1141"/>
        <end position="1158"/>
    </location>
</feature>
<feature type="transmembrane region" description="Helical" evidence="6">
    <location>
        <begin position="709"/>
        <end position="729"/>
    </location>
</feature>
<feature type="domain" description="MacB-like periplasmic core" evidence="8">
    <location>
        <begin position="21"/>
        <end position="227"/>
    </location>
</feature>
<keyword evidence="2" id="KW-1003">Cell membrane</keyword>
<dbReference type="GO" id="GO:0005886">
    <property type="term" value="C:plasma membrane"/>
    <property type="evidence" value="ECO:0007669"/>
    <property type="project" value="UniProtKB-SubCell"/>
</dbReference>
<dbReference type="AlphaFoldDB" id="A0A517ZCX1"/>
<dbReference type="Proteomes" id="UP000320496">
    <property type="component" value="Chromosome"/>
</dbReference>
<evidence type="ECO:0000256" key="4">
    <source>
        <dbReference type="ARBA" id="ARBA00022989"/>
    </source>
</evidence>
<feature type="domain" description="ABC3 transporter permease C-terminal" evidence="7">
    <location>
        <begin position="1057"/>
        <end position="1165"/>
    </location>
</feature>
<evidence type="ECO:0000313" key="9">
    <source>
        <dbReference type="EMBL" id="QDU40343.1"/>
    </source>
</evidence>
<feature type="transmembrane region" description="Helical" evidence="6">
    <location>
        <begin position="1056"/>
        <end position="1077"/>
    </location>
</feature>
<evidence type="ECO:0000256" key="3">
    <source>
        <dbReference type="ARBA" id="ARBA00022692"/>
    </source>
</evidence>
<evidence type="ECO:0000256" key="2">
    <source>
        <dbReference type="ARBA" id="ARBA00022475"/>
    </source>
</evidence>
<reference evidence="9 10" key="1">
    <citation type="submission" date="2019-02" db="EMBL/GenBank/DDBJ databases">
        <title>Deep-cultivation of Planctomycetes and their phenomic and genomic characterization uncovers novel biology.</title>
        <authorList>
            <person name="Wiegand S."/>
            <person name="Jogler M."/>
            <person name="Boedeker C."/>
            <person name="Pinto D."/>
            <person name="Vollmers J."/>
            <person name="Rivas-Marin E."/>
            <person name="Kohn T."/>
            <person name="Peeters S.H."/>
            <person name="Heuer A."/>
            <person name="Rast P."/>
            <person name="Oberbeckmann S."/>
            <person name="Bunk B."/>
            <person name="Jeske O."/>
            <person name="Meyerdierks A."/>
            <person name="Storesund J.E."/>
            <person name="Kallscheuer N."/>
            <person name="Luecker S."/>
            <person name="Lage O.M."/>
            <person name="Pohl T."/>
            <person name="Merkel B.J."/>
            <person name="Hornburger P."/>
            <person name="Mueller R.-W."/>
            <person name="Bruemmer F."/>
            <person name="Labrenz M."/>
            <person name="Spormann A.M."/>
            <person name="Op den Camp H."/>
            <person name="Overmann J."/>
            <person name="Amann R."/>
            <person name="Jetten M.S.M."/>
            <person name="Mascher T."/>
            <person name="Medema M.H."/>
            <person name="Devos D.P."/>
            <person name="Kaster A.-K."/>
            <person name="Ovreas L."/>
            <person name="Rohde M."/>
            <person name="Galperin M.Y."/>
            <person name="Jogler C."/>
        </authorList>
    </citation>
    <scope>NUCLEOTIDE SEQUENCE [LARGE SCALE GENOMIC DNA]</scope>
    <source>
        <strain evidence="9 10">Mal4</strain>
    </source>
</reference>
<dbReference type="OrthoDB" id="219657at2"/>
<dbReference type="RefSeq" id="WP_145371584.1">
    <property type="nucleotide sequence ID" value="NZ_CP036275.1"/>
</dbReference>
<accession>A0A517ZCX1</accession>
<dbReference type="EMBL" id="CP036275">
    <property type="protein sequence ID" value="QDU40343.1"/>
    <property type="molecule type" value="Genomic_DNA"/>
</dbReference>
<comment type="subcellular location">
    <subcellularLocation>
        <location evidence="1">Cell membrane</location>
        <topology evidence="1">Multi-pass membrane protein</topology>
    </subcellularLocation>
</comment>